<dbReference type="EMBL" id="CP055156">
    <property type="protein sequence ID" value="QNF35102.1"/>
    <property type="molecule type" value="Genomic_DNA"/>
</dbReference>
<dbReference type="InterPro" id="IPR029055">
    <property type="entry name" value="Ntn_hydrolases_N"/>
</dbReference>
<feature type="active site" description="Nucleophile" evidence="5">
    <location>
        <position position="180"/>
    </location>
</feature>
<feature type="binding site" evidence="6">
    <location>
        <begin position="231"/>
        <end position="234"/>
    </location>
    <ligand>
        <name>substrate</name>
    </ligand>
</feature>
<keyword evidence="2" id="KW-0378">Hydrolase</keyword>
<evidence type="ECO:0000313" key="9">
    <source>
        <dbReference type="Proteomes" id="UP000515237"/>
    </source>
</evidence>
<dbReference type="GO" id="GO:0006508">
    <property type="term" value="P:proteolysis"/>
    <property type="evidence" value="ECO:0007669"/>
    <property type="project" value="UniProtKB-KW"/>
</dbReference>
<evidence type="ECO:0000256" key="4">
    <source>
        <dbReference type="ARBA" id="ARBA00069124"/>
    </source>
</evidence>
<evidence type="ECO:0000313" key="8">
    <source>
        <dbReference type="EMBL" id="QNF35102.1"/>
    </source>
</evidence>
<evidence type="ECO:0000256" key="2">
    <source>
        <dbReference type="ARBA" id="ARBA00022801"/>
    </source>
</evidence>
<name>A0A7G7GD68_9BACT</name>
<dbReference type="FunFam" id="3.60.20.30:FF:000001">
    <property type="entry name" value="Isoaspartyl peptidase/L-asparaginase"/>
    <property type="match status" value="1"/>
</dbReference>
<proteinExistence type="predicted"/>
<dbReference type="KEGG" id="aswu:HUW51_21150"/>
<accession>A0A7G7GD68</accession>
<dbReference type="AlphaFoldDB" id="A0A7G7GD68"/>
<dbReference type="Pfam" id="PF01112">
    <property type="entry name" value="Asparaginase_2"/>
    <property type="match status" value="1"/>
</dbReference>
<keyword evidence="3" id="KW-0068">Autocatalytic cleavage</keyword>
<protein>
    <recommendedName>
        <fullName evidence="4">Isoaspartyl peptidase</fullName>
    </recommendedName>
</protein>
<evidence type="ECO:0000256" key="1">
    <source>
        <dbReference type="ARBA" id="ARBA00022670"/>
    </source>
</evidence>
<keyword evidence="1" id="KW-0645">Protease</keyword>
<dbReference type="RefSeq" id="WP_185271592.1">
    <property type="nucleotide sequence ID" value="NZ_CP055156.1"/>
</dbReference>
<keyword evidence="9" id="KW-1185">Reference proteome</keyword>
<reference evidence="8 9" key="1">
    <citation type="journal article" date="2018" name="Int. J. Syst. Evol. Microbiol.">
        <title>Adhaeribacter swui sp. nov., isolated from wet mud.</title>
        <authorList>
            <person name="Kim D.U."/>
            <person name="Kim K.W."/>
            <person name="Kang M.S."/>
            <person name="Kim J.Y."/>
            <person name="Jang J.H."/>
            <person name="Kim M.K."/>
        </authorList>
    </citation>
    <scope>NUCLEOTIDE SEQUENCE [LARGE SCALE GENOMIC DNA]</scope>
    <source>
        <strain evidence="8 9">KCTC 52873</strain>
    </source>
</reference>
<gene>
    <name evidence="8" type="ORF">HUW51_21150</name>
</gene>
<feature type="binding site" evidence="6">
    <location>
        <begin position="208"/>
        <end position="211"/>
    </location>
    <ligand>
        <name>substrate</name>
    </ligand>
</feature>
<sequence>MNPIAIAIHGGAGTILSALMTPEKEVMYRQALQEAVEVGHQILLQGKSSLEAVEAAVRNLEDCILFNAGRGSVFTHEGKHEMDAAIMYGATGMAGAVAGVRQVRNPITLAKTVMQHSEHVLLVGDGAEIFGRSLDLAFEPDSYFFDTARHEQWLAALKADQVVLDHSALPEATTDRKFGTVGAVAVDQFGNVAAATSTGGMTNKKFNRIGDSPIIGAGTYAHNATCAVSCTGHGEYFMRAVVAYDVACLIEYKGLSLAEACHYVVHDKLVKQGGEGGLIAINQLGDIVLSFNSEGMYRASKKNQEPTYVGIYK</sequence>
<evidence type="ECO:0000256" key="7">
    <source>
        <dbReference type="PIRSR" id="PIRSR600246-3"/>
    </source>
</evidence>
<dbReference type="CDD" id="cd04701">
    <property type="entry name" value="Asparaginase_2"/>
    <property type="match status" value="1"/>
</dbReference>
<dbReference type="Gene3D" id="3.60.20.30">
    <property type="entry name" value="(Glycosyl)asparaginase"/>
    <property type="match status" value="1"/>
</dbReference>
<dbReference type="PANTHER" id="PTHR10188:SF6">
    <property type="entry name" value="N(4)-(BETA-N-ACETYLGLUCOSAMINYL)-L-ASPARAGINASE"/>
    <property type="match status" value="1"/>
</dbReference>
<organism evidence="8 9">
    <name type="scientific">Adhaeribacter swui</name>
    <dbReference type="NCBI Taxonomy" id="2086471"/>
    <lineage>
        <taxon>Bacteria</taxon>
        <taxon>Pseudomonadati</taxon>
        <taxon>Bacteroidota</taxon>
        <taxon>Cytophagia</taxon>
        <taxon>Cytophagales</taxon>
        <taxon>Hymenobacteraceae</taxon>
        <taxon>Adhaeribacter</taxon>
    </lineage>
</organism>
<feature type="site" description="Cleavage; by autolysis" evidence="7">
    <location>
        <begin position="179"/>
        <end position="180"/>
    </location>
</feature>
<dbReference type="PANTHER" id="PTHR10188">
    <property type="entry name" value="L-ASPARAGINASE"/>
    <property type="match status" value="1"/>
</dbReference>
<evidence type="ECO:0000256" key="5">
    <source>
        <dbReference type="PIRSR" id="PIRSR600246-1"/>
    </source>
</evidence>
<evidence type="ECO:0000256" key="6">
    <source>
        <dbReference type="PIRSR" id="PIRSR600246-2"/>
    </source>
</evidence>
<dbReference type="GO" id="GO:0016811">
    <property type="term" value="F:hydrolase activity, acting on carbon-nitrogen (but not peptide) bonds, in linear amides"/>
    <property type="evidence" value="ECO:0007669"/>
    <property type="project" value="UniProtKB-ARBA"/>
</dbReference>
<dbReference type="Proteomes" id="UP000515237">
    <property type="component" value="Chromosome"/>
</dbReference>
<evidence type="ECO:0000256" key="3">
    <source>
        <dbReference type="ARBA" id="ARBA00022813"/>
    </source>
</evidence>
<dbReference type="GO" id="GO:0008233">
    <property type="term" value="F:peptidase activity"/>
    <property type="evidence" value="ECO:0007669"/>
    <property type="project" value="UniProtKB-KW"/>
</dbReference>
<dbReference type="SUPFAM" id="SSF56235">
    <property type="entry name" value="N-terminal nucleophile aminohydrolases (Ntn hydrolases)"/>
    <property type="match status" value="1"/>
</dbReference>
<dbReference type="InterPro" id="IPR000246">
    <property type="entry name" value="Peptidase_T2"/>
</dbReference>